<feature type="transmembrane region" description="Helical" evidence="6">
    <location>
        <begin position="48"/>
        <end position="71"/>
    </location>
</feature>
<dbReference type="AlphaFoldDB" id="A0A4R6AH67"/>
<evidence type="ECO:0000256" key="4">
    <source>
        <dbReference type="ARBA" id="ARBA00023136"/>
    </source>
</evidence>
<feature type="compositionally biased region" description="Basic and acidic residues" evidence="5">
    <location>
        <begin position="80"/>
        <end position="105"/>
    </location>
</feature>
<keyword evidence="2 6" id="KW-0812">Transmembrane</keyword>
<keyword evidence="9" id="KW-1185">Reference proteome</keyword>
<feature type="region of interest" description="Disordered" evidence="5">
    <location>
        <begin position="80"/>
        <end position="120"/>
    </location>
</feature>
<dbReference type="Proteomes" id="UP000295701">
    <property type="component" value="Unassembled WGS sequence"/>
</dbReference>
<accession>A0A4R6AH67</accession>
<name>A0A4R6AH67_9RHOB</name>
<organism evidence="8 9">
    <name type="scientific">Palleronia sediminis</name>
    <dbReference type="NCBI Taxonomy" id="2547833"/>
    <lineage>
        <taxon>Bacteria</taxon>
        <taxon>Pseudomonadati</taxon>
        <taxon>Pseudomonadota</taxon>
        <taxon>Alphaproteobacteria</taxon>
        <taxon>Rhodobacterales</taxon>
        <taxon>Roseobacteraceae</taxon>
        <taxon>Palleronia</taxon>
    </lineage>
</organism>
<reference evidence="8 9" key="1">
    <citation type="submission" date="2019-03" db="EMBL/GenBank/DDBJ databases">
        <title>Primorskyibacter sp. SS33 isolated from sediments.</title>
        <authorList>
            <person name="Xunke S."/>
        </authorList>
    </citation>
    <scope>NUCLEOTIDE SEQUENCE [LARGE SCALE GENOMIC DNA]</scope>
    <source>
        <strain evidence="8 9">SS33</strain>
    </source>
</reference>
<evidence type="ECO:0000313" key="8">
    <source>
        <dbReference type="EMBL" id="TDL81798.1"/>
    </source>
</evidence>
<keyword evidence="3 6" id="KW-1133">Transmembrane helix</keyword>
<feature type="domain" description="Lipopolysaccharide assembly protein A" evidence="7">
    <location>
        <begin position="23"/>
        <end position="94"/>
    </location>
</feature>
<evidence type="ECO:0000256" key="3">
    <source>
        <dbReference type="ARBA" id="ARBA00022989"/>
    </source>
</evidence>
<protein>
    <submittedName>
        <fullName evidence="8">DUF1049 domain-containing protein</fullName>
    </submittedName>
</protein>
<dbReference type="EMBL" id="SNAA01000003">
    <property type="protein sequence ID" value="TDL81798.1"/>
    <property type="molecule type" value="Genomic_DNA"/>
</dbReference>
<dbReference type="RefSeq" id="WP_133395748.1">
    <property type="nucleotide sequence ID" value="NZ_SNAA01000003.1"/>
</dbReference>
<proteinExistence type="predicted"/>
<evidence type="ECO:0000313" key="9">
    <source>
        <dbReference type="Proteomes" id="UP000295701"/>
    </source>
</evidence>
<evidence type="ECO:0000256" key="6">
    <source>
        <dbReference type="SAM" id="Phobius"/>
    </source>
</evidence>
<evidence type="ECO:0000256" key="1">
    <source>
        <dbReference type="ARBA" id="ARBA00022475"/>
    </source>
</evidence>
<keyword evidence="4 6" id="KW-0472">Membrane</keyword>
<dbReference type="Pfam" id="PF06305">
    <property type="entry name" value="LapA_dom"/>
    <property type="match status" value="1"/>
</dbReference>
<evidence type="ECO:0000256" key="5">
    <source>
        <dbReference type="SAM" id="MobiDB-lite"/>
    </source>
</evidence>
<keyword evidence="1" id="KW-1003">Cell membrane</keyword>
<dbReference type="GO" id="GO:0005886">
    <property type="term" value="C:plasma membrane"/>
    <property type="evidence" value="ECO:0007669"/>
    <property type="project" value="InterPro"/>
</dbReference>
<evidence type="ECO:0000259" key="7">
    <source>
        <dbReference type="Pfam" id="PF06305"/>
    </source>
</evidence>
<evidence type="ECO:0000256" key="2">
    <source>
        <dbReference type="ARBA" id="ARBA00022692"/>
    </source>
</evidence>
<gene>
    <name evidence="8" type="ORF">E2L08_03850</name>
</gene>
<comment type="caution">
    <text evidence="8">The sequence shown here is derived from an EMBL/GenBank/DDBJ whole genome shotgun (WGS) entry which is preliminary data.</text>
</comment>
<dbReference type="InterPro" id="IPR010445">
    <property type="entry name" value="LapA_dom"/>
</dbReference>
<sequence>MRIIKIILLAIVAVCLVVLALANAQLVTLRVLPEAMAGFLGLTWTVTLPMFVVLLGAVLVGLLIGFLWEYLREHKHRAAVRTERRRREDLKREVDQMKTERRGSGDDVLALLDDSGTGRA</sequence>